<dbReference type="Proteomes" id="UP000037035">
    <property type="component" value="Unassembled WGS sequence"/>
</dbReference>
<comment type="caution">
    <text evidence="1">The sequence shown here is derived from an EMBL/GenBank/DDBJ whole genome shotgun (WGS) entry which is preliminary data.</text>
</comment>
<dbReference type="EMBL" id="LAVV01012483">
    <property type="protein sequence ID" value="KNZ46655.1"/>
    <property type="molecule type" value="Genomic_DNA"/>
</dbReference>
<protein>
    <submittedName>
        <fullName evidence="1">Uncharacterized protein</fullName>
    </submittedName>
</protein>
<accession>A0A0L6UFS3</accession>
<sequence length="80" mass="8707">MLNRAAGKIHQGGGMNAFCMVFSNTSVSMSLISLNDSSNFKHGRMDSKIPTPSQNYASVQIQPQILTLMPGITQIYIYPG</sequence>
<reference evidence="1 2" key="1">
    <citation type="submission" date="2015-08" db="EMBL/GenBank/DDBJ databases">
        <title>Next Generation Sequencing and Analysis of the Genome of Puccinia sorghi L Schw, the Causal Agent of Maize Common Rust.</title>
        <authorList>
            <person name="Rochi L."/>
            <person name="Burguener G."/>
            <person name="Darino M."/>
            <person name="Turjanski A."/>
            <person name="Kreff E."/>
            <person name="Dieguez M.J."/>
            <person name="Sacco F."/>
        </authorList>
    </citation>
    <scope>NUCLEOTIDE SEQUENCE [LARGE SCALE GENOMIC DNA]</scope>
    <source>
        <strain evidence="1 2">RO10H11247</strain>
    </source>
</reference>
<dbReference type="AlphaFoldDB" id="A0A0L6UFS3"/>
<evidence type="ECO:0000313" key="2">
    <source>
        <dbReference type="Proteomes" id="UP000037035"/>
    </source>
</evidence>
<name>A0A0L6UFS3_9BASI</name>
<keyword evidence="2" id="KW-1185">Reference proteome</keyword>
<evidence type="ECO:0000313" key="1">
    <source>
        <dbReference type="EMBL" id="KNZ46655.1"/>
    </source>
</evidence>
<gene>
    <name evidence="1" type="ORF">VP01_708g4</name>
</gene>
<organism evidence="1 2">
    <name type="scientific">Puccinia sorghi</name>
    <dbReference type="NCBI Taxonomy" id="27349"/>
    <lineage>
        <taxon>Eukaryota</taxon>
        <taxon>Fungi</taxon>
        <taxon>Dikarya</taxon>
        <taxon>Basidiomycota</taxon>
        <taxon>Pucciniomycotina</taxon>
        <taxon>Pucciniomycetes</taxon>
        <taxon>Pucciniales</taxon>
        <taxon>Pucciniaceae</taxon>
        <taxon>Puccinia</taxon>
    </lineage>
</organism>
<dbReference type="STRING" id="27349.A0A0L6UFS3"/>
<dbReference type="VEuPathDB" id="FungiDB:VP01_708g4"/>
<dbReference type="OrthoDB" id="206201at2759"/>
<proteinExistence type="predicted"/>